<reference evidence="1 2" key="1">
    <citation type="submission" date="2018-02" db="EMBL/GenBank/DDBJ databases">
        <title>Genome sequence of the basidiomycete white-rot fungus Phlebia centrifuga.</title>
        <authorList>
            <person name="Granchi Z."/>
            <person name="Peng M."/>
            <person name="de Vries R.P."/>
            <person name="Hilden K."/>
            <person name="Makela M.R."/>
            <person name="Grigoriev I."/>
            <person name="Riley R."/>
        </authorList>
    </citation>
    <scope>NUCLEOTIDE SEQUENCE [LARGE SCALE GENOMIC DNA]</scope>
    <source>
        <strain evidence="1 2">FBCC195</strain>
    </source>
</reference>
<dbReference type="Proteomes" id="UP000186601">
    <property type="component" value="Unassembled WGS sequence"/>
</dbReference>
<proteinExistence type="predicted"/>
<protein>
    <submittedName>
        <fullName evidence="1">Uncharacterized protein</fullName>
    </submittedName>
</protein>
<accession>A0A2R6NS26</accession>
<sequence length="95" mass="10749">MLNLRRVYLCEEVSTVGSIHLSRFSSLRFSTSIIVGNLGAPLDLRSWQPDNSRLCLDFEDGDEDKIIFSDDPLVADLLEDKDVESIGSWEESEEL</sequence>
<evidence type="ECO:0000313" key="1">
    <source>
        <dbReference type="EMBL" id="PSR75213.1"/>
    </source>
</evidence>
<gene>
    <name evidence="1" type="ORF">PHLCEN_2v9254</name>
</gene>
<keyword evidence="2" id="KW-1185">Reference proteome</keyword>
<organism evidence="1 2">
    <name type="scientific">Hermanssonia centrifuga</name>
    <dbReference type="NCBI Taxonomy" id="98765"/>
    <lineage>
        <taxon>Eukaryota</taxon>
        <taxon>Fungi</taxon>
        <taxon>Dikarya</taxon>
        <taxon>Basidiomycota</taxon>
        <taxon>Agaricomycotina</taxon>
        <taxon>Agaricomycetes</taxon>
        <taxon>Polyporales</taxon>
        <taxon>Meruliaceae</taxon>
        <taxon>Hermanssonia</taxon>
    </lineage>
</organism>
<name>A0A2R6NS26_9APHY</name>
<dbReference type="AlphaFoldDB" id="A0A2R6NS26"/>
<evidence type="ECO:0000313" key="2">
    <source>
        <dbReference type="Proteomes" id="UP000186601"/>
    </source>
</evidence>
<dbReference type="EMBL" id="MLYV02000917">
    <property type="protein sequence ID" value="PSR75213.1"/>
    <property type="molecule type" value="Genomic_DNA"/>
</dbReference>
<comment type="caution">
    <text evidence="1">The sequence shown here is derived from an EMBL/GenBank/DDBJ whole genome shotgun (WGS) entry which is preliminary data.</text>
</comment>